<evidence type="ECO:0000313" key="1">
    <source>
        <dbReference type="EMBL" id="SVE61520.1"/>
    </source>
</evidence>
<reference evidence="1" key="1">
    <citation type="submission" date="2018-05" db="EMBL/GenBank/DDBJ databases">
        <authorList>
            <person name="Lanie J.A."/>
            <person name="Ng W.-L."/>
            <person name="Kazmierczak K.M."/>
            <person name="Andrzejewski T.M."/>
            <person name="Davidsen T.M."/>
            <person name="Wayne K.J."/>
            <person name="Tettelin H."/>
            <person name="Glass J.I."/>
            <person name="Rusch D."/>
            <person name="Podicherti R."/>
            <person name="Tsui H.-C.T."/>
            <person name="Winkler M.E."/>
        </authorList>
    </citation>
    <scope>NUCLEOTIDE SEQUENCE</scope>
</reference>
<accession>A0A383EZ28</accession>
<name>A0A383EZ28_9ZZZZ</name>
<sequence length="133" mass="13992">MPRSKMTAQEKANNKAVRDYLDALVADAPKRGRKRTADSVKARISAIGEAMGDASATKRLGLVQERLDLEAELDAMARAGSVDMGGLEAGFIKAAASYGSGRGISYAAWREMGVSATTLKAAGINRTRRSSSG</sequence>
<organism evidence="1">
    <name type="scientific">marine metagenome</name>
    <dbReference type="NCBI Taxonomy" id="408172"/>
    <lineage>
        <taxon>unclassified sequences</taxon>
        <taxon>metagenomes</taxon>
        <taxon>ecological metagenomes</taxon>
    </lineage>
</organism>
<dbReference type="AlphaFoldDB" id="A0A383EZ28"/>
<proteinExistence type="predicted"/>
<protein>
    <submittedName>
        <fullName evidence="1">Uncharacterized protein</fullName>
    </submittedName>
</protein>
<dbReference type="EMBL" id="UINC01229706">
    <property type="protein sequence ID" value="SVE61520.1"/>
    <property type="molecule type" value="Genomic_DNA"/>
</dbReference>
<gene>
    <name evidence="1" type="ORF">METZ01_LOCUS514374</name>
</gene>